<dbReference type="RefSeq" id="WP_085486793.1">
    <property type="nucleotide sequence ID" value="NZ_FXAY01000004.1"/>
</dbReference>
<name>A0A1X7KLB6_9MICO</name>
<feature type="region of interest" description="Disordered" evidence="1">
    <location>
        <begin position="1"/>
        <end position="61"/>
    </location>
</feature>
<dbReference type="InterPro" id="IPR046231">
    <property type="entry name" value="DUF6264"/>
</dbReference>
<evidence type="ECO:0000313" key="3">
    <source>
        <dbReference type="EMBL" id="SMG41827.1"/>
    </source>
</evidence>
<feature type="transmembrane region" description="Helical" evidence="2">
    <location>
        <begin position="152"/>
        <end position="174"/>
    </location>
</feature>
<feature type="transmembrane region" description="Helical" evidence="2">
    <location>
        <begin position="75"/>
        <end position="93"/>
    </location>
</feature>
<keyword evidence="2" id="KW-1133">Transmembrane helix</keyword>
<accession>A0A1X7KLB6</accession>
<evidence type="ECO:0000256" key="2">
    <source>
        <dbReference type="SAM" id="Phobius"/>
    </source>
</evidence>
<evidence type="ECO:0000313" key="4">
    <source>
        <dbReference type="Proteomes" id="UP000193244"/>
    </source>
</evidence>
<feature type="transmembrane region" description="Helical" evidence="2">
    <location>
        <begin position="119"/>
        <end position="140"/>
    </location>
</feature>
<dbReference type="Pfam" id="PF19779">
    <property type="entry name" value="DUF6264"/>
    <property type="match status" value="1"/>
</dbReference>
<dbReference type="STRING" id="150121.SAMN06296010_2666"/>
<keyword evidence="4" id="KW-1185">Reference proteome</keyword>
<proteinExistence type="predicted"/>
<keyword evidence="2" id="KW-0812">Transmembrane</keyword>
<sequence length="185" mass="19192">MADDRPTPRYGELAPEGWVWSPPADPHETETETEGTAPDGADADKAASHRNDAEGAASGTAPPAPYRVLDASISVFLLVTAVMTSSSSVPSLFDLRSTLEMFYSDRGLGEYGGGSAVDIAGAIAAIAQLVLLAATIWLTVRLIGQRRRSWPVPLLMGALAMIATIACVAVALVADPGLISNLSAT</sequence>
<gene>
    <name evidence="3" type="ORF">SAMN06296010_2666</name>
</gene>
<dbReference type="AlphaFoldDB" id="A0A1X7KLB6"/>
<reference evidence="4" key="1">
    <citation type="submission" date="2017-04" db="EMBL/GenBank/DDBJ databases">
        <authorList>
            <person name="Varghese N."/>
            <person name="Submissions S."/>
        </authorList>
    </citation>
    <scope>NUCLEOTIDE SEQUENCE [LARGE SCALE GENOMIC DNA]</scope>
    <source>
        <strain evidence="4">VKM Ac-2510</strain>
    </source>
</reference>
<protein>
    <submittedName>
        <fullName evidence="3">Uncharacterized protein</fullName>
    </submittedName>
</protein>
<evidence type="ECO:0000256" key="1">
    <source>
        <dbReference type="SAM" id="MobiDB-lite"/>
    </source>
</evidence>
<dbReference type="OrthoDB" id="5125658at2"/>
<dbReference type="Proteomes" id="UP000193244">
    <property type="component" value="Unassembled WGS sequence"/>
</dbReference>
<organism evidence="3 4">
    <name type="scientific">Agreia pratensis</name>
    <dbReference type="NCBI Taxonomy" id="150121"/>
    <lineage>
        <taxon>Bacteria</taxon>
        <taxon>Bacillati</taxon>
        <taxon>Actinomycetota</taxon>
        <taxon>Actinomycetes</taxon>
        <taxon>Micrococcales</taxon>
        <taxon>Microbacteriaceae</taxon>
        <taxon>Agreia</taxon>
    </lineage>
</organism>
<dbReference type="EMBL" id="FXAY01000004">
    <property type="protein sequence ID" value="SMG41827.1"/>
    <property type="molecule type" value="Genomic_DNA"/>
</dbReference>
<keyword evidence="2" id="KW-0472">Membrane</keyword>
<feature type="compositionally biased region" description="Basic and acidic residues" evidence="1">
    <location>
        <begin position="42"/>
        <end position="53"/>
    </location>
</feature>